<dbReference type="OrthoDB" id="5794824at2759"/>
<reference evidence="1 2" key="1">
    <citation type="journal article" date="2015" name="Genome Biol.">
        <title>Comparative genomics of Steinernema reveals deeply conserved gene regulatory networks.</title>
        <authorList>
            <person name="Dillman A.R."/>
            <person name="Macchietto M."/>
            <person name="Porter C.F."/>
            <person name="Rogers A."/>
            <person name="Williams B."/>
            <person name="Antoshechkin I."/>
            <person name="Lee M.M."/>
            <person name="Goodwin Z."/>
            <person name="Lu X."/>
            <person name="Lewis E.E."/>
            <person name="Goodrich-Blair H."/>
            <person name="Stock S.P."/>
            <person name="Adams B.J."/>
            <person name="Sternberg P.W."/>
            <person name="Mortazavi A."/>
        </authorList>
    </citation>
    <scope>NUCLEOTIDE SEQUENCE [LARGE SCALE GENOMIC DNA]</scope>
    <source>
        <strain evidence="1 2">ALL</strain>
    </source>
</reference>
<dbReference type="PANTHER" id="PTHR36520">
    <property type="entry name" value="PROTEIN CBG13000-RELATED"/>
    <property type="match status" value="1"/>
</dbReference>
<evidence type="ECO:0000313" key="1">
    <source>
        <dbReference type="EMBL" id="TKR72914.1"/>
    </source>
</evidence>
<dbReference type="EMBL" id="AZBU02000006">
    <property type="protein sequence ID" value="TKR72914.1"/>
    <property type="molecule type" value="Genomic_DNA"/>
</dbReference>
<protein>
    <submittedName>
        <fullName evidence="1">Uncharacterized protein</fullName>
    </submittedName>
</protein>
<sequence length="466" mass="52675">MARSVAKLSTQYENIRIGTGNTGFCMPDCQRPVDPYFIGVLLNFPQTPNDIMMARNDLNGISCSTLKTFVISVHGDQLPSLCFQQILFSLSMKLLIISLTLCFALILAKSEDSGEDEDVDDTEEENNKDDDTDIEYYQYLNKRLKEQAAEIQVNKFKKAPVAPQPYLLPGPWDPLPGRSHNGDYWPLFPFSNQFHGSVDLDPSISRHLIADLNIPVSSWGMLDIRGRIFNRTSGTTTKYGFLSQPVNMLGLTKEDFTRLMSDPSLQHNRNIHPILPLGKIPKSVVPLSCRPPLCNPYTQTFAMGVEHDFGGYDGLDGGIDVPIPIGKQLAYRFPIGGNIYYDRDNVSVSYGHNAAPVDPYVNPFMLGNNNFLNNYKLFVHDFQKTRDRRSVQTHRSLYSQVPTVYSNQISAYISDFILASKIHQTVPYPYVLARPRNVVFSYPAAKYHSSYVRTVHPYLSQNTLFM</sequence>
<dbReference type="Proteomes" id="UP000298663">
    <property type="component" value="Unassembled WGS sequence"/>
</dbReference>
<proteinExistence type="predicted"/>
<organism evidence="1 2">
    <name type="scientific">Steinernema carpocapsae</name>
    <name type="common">Entomopathogenic nematode</name>
    <dbReference type="NCBI Taxonomy" id="34508"/>
    <lineage>
        <taxon>Eukaryota</taxon>
        <taxon>Metazoa</taxon>
        <taxon>Ecdysozoa</taxon>
        <taxon>Nematoda</taxon>
        <taxon>Chromadorea</taxon>
        <taxon>Rhabditida</taxon>
        <taxon>Tylenchina</taxon>
        <taxon>Panagrolaimomorpha</taxon>
        <taxon>Strongyloidoidea</taxon>
        <taxon>Steinernematidae</taxon>
        <taxon>Steinernema</taxon>
    </lineage>
</organism>
<comment type="caution">
    <text evidence="1">The sequence shown here is derived from an EMBL/GenBank/DDBJ whole genome shotgun (WGS) entry which is preliminary data.</text>
</comment>
<dbReference type="PANTHER" id="PTHR36520:SF2">
    <property type="entry name" value="CONSERVED SECRETED PROTEIN"/>
    <property type="match status" value="1"/>
</dbReference>
<evidence type="ECO:0000313" key="2">
    <source>
        <dbReference type="Proteomes" id="UP000298663"/>
    </source>
</evidence>
<reference evidence="1 2" key="2">
    <citation type="journal article" date="2019" name="G3 (Bethesda)">
        <title>Hybrid Assembly of the Genome of the Entomopathogenic Nematode Steinernema carpocapsae Identifies the X-Chromosome.</title>
        <authorList>
            <person name="Serra L."/>
            <person name="Macchietto M."/>
            <person name="Macias-Munoz A."/>
            <person name="McGill C.J."/>
            <person name="Rodriguez I.M."/>
            <person name="Rodriguez B."/>
            <person name="Murad R."/>
            <person name="Mortazavi A."/>
        </authorList>
    </citation>
    <scope>NUCLEOTIDE SEQUENCE [LARGE SCALE GENOMIC DNA]</scope>
    <source>
        <strain evidence="1 2">ALL</strain>
    </source>
</reference>
<keyword evidence="2" id="KW-1185">Reference proteome</keyword>
<gene>
    <name evidence="1" type="ORF">L596_020298</name>
</gene>
<dbReference type="AlphaFoldDB" id="A0A4U5MT79"/>
<name>A0A4U5MT79_STECR</name>
<accession>A0A4U5MT79</accession>